<feature type="compositionally biased region" description="Polar residues" evidence="5">
    <location>
        <begin position="373"/>
        <end position="382"/>
    </location>
</feature>
<dbReference type="GO" id="GO:0006397">
    <property type="term" value="P:mRNA processing"/>
    <property type="evidence" value="ECO:0007669"/>
    <property type="project" value="UniProtKB-KW"/>
</dbReference>
<reference evidence="7" key="1">
    <citation type="submission" date="2021-01" db="EMBL/GenBank/DDBJ databases">
        <authorList>
            <person name="Li R."/>
            <person name="Bekaert M."/>
        </authorList>
    </citation>
    <scope>NUCLEOTIDE SEQUENCE</scope>
    <source>
        <strain evidence="7">Farmed</strain>
    </source>
</reference>
<dbReference type="OrthoDB" id="1917198at2759"/>
<evidence type="ECO:0000256" key="3">
    <source>
        <dbReference type="ARBA" id="ARBA00022664"/>
    </source>
</evidence>
<accession>A0A812B6Y5</accession>
<feature type="compositionally biased region" description="Basic residues" evidence="5">
    <location>
        <begin position="493"/>
        <end position="504"/>
    </location>
</feature>
<dbReference type="GO" id="GO:0005847">
    <property type="term" value="C:mRNA cleavage and polyadenylation specificity factor complex"/>
    <property type="evidence" value="ECO:0007669"/>
    <property type="project" value="TreeGrafter"/>
</dbReference>
<keyword evidence="3" id="KW-0507">mRNA processing</keyword>
<dbReference type="Pfam" id="PF05182">
    <property type="entry name" value="Fip1"/>
    <property type="match status" value="1"/>
</dbReference>
<organism evidence="7 8">
    <name type="scientific">Acanthosepion pharaonis</name>
    <name type="common">Pharaoh cuttlefish</name>
    <name type="synonym">Sepia pharaonis</name>
    <dbReference type="NCBI Taxonomy" id="158019"/>
    <lineage>
        <taxon>Eukaryota</taxon>
        <taxon>Metazoa</taxon>
        <taxon>Spiralia</taxon>
        <taxon>Lophotrochozoa</taxon>
        <taxon>Mollusca</taxon>
        <taxon>Cephalopoda</taxon>
        <taxon>Coleoidea</taxon>
        <taxon>Decapodiformes</taxon>
        <taxon>Sepiida</taxon>
        <taxon>Sepiina</taxon>
        <taxon>Sepiidae</taxon>
        <taxon>Acanthosepion</taxon>
    </lineage>
</organism>
<dbReference type="InterPro" id="IPR007854">
    <property type="entry name" value="Fip1_dom"/>
</dbReference>
<protein>
    <submittedName>
        <fullName evidence="7">FIP1L1</fullName>
    </submittedName>
</protein>
<evidence type="ECO:0000259" key="6">
    <source>
        <dbReference type="Pfam" id="PF05182"/>
    </source>
</evidence>
<dbReference type="PANTHER" id="PTHR13484:SF0">
    <property type="entry name" value="PRE-MRNA 3'-END-PROCESSING FACTOR FIP1"/>
    <property type="match status" value="1"/>
</dbReference>
<feature type="compositionally biased region" description="Low complexity" evidence="5">
    <location>
        <begin position="1"/>
        <end position="14"/>
    </location>
</feature>
<feature type="domain" description="Pre-mRNA polyadenylation factor Fip1" evidence="6">
    <location>
        <begin position="167"/>
        <end position="211"/>
    </location>
</feature>
<evidence type="ECO:0000256" key="1">
    <source>
        <dbReference type="ARBA" id="ARBA00004123"/>
    </source>
</evidence>
<feature type="compositionally biased region" description="Pro residues" evidence="5">
    <location>
        <begin position="329"/>
        <end position="365"/>
    </location>
</feature>
<feature type="region of interest" description="Disordered" evidence="5">
    <location>
        <begin position="226"/>
        <end position="528"/>
    </location>
</feature>
<name>A0A812B6Y5_ACAPH</name>
<dbReference type="AlphaFoldDB" id="A0A812B6Y5"/>
<evidence type="ECO:0000313" key="7">
    <source>
        <dbReference type="EMBL" id="CAE1170958.1"/>
    </source>
</evidence>
<feature type="compositionally biased region" description="Polar residues" evidence="5">
    <location>
        <begin position="35"/>
        <end position="55"/>
    </location>
</feature>
<feature type="compositionally biased region" description="Polar residues" evidence="5">
    <location>
        <begin position="285"/>
        <end position="300"/>
    </location>
</feature>
<comment type="similarity">
    <text evidence="2">Belongs to the FIP1 family.</text>
</comment>
<comment type="subcellular location">
    <subcellularLocation>
        <location evidence="1">Nucleus</location>
    </subcellularLocation>
</comment>
<gene>
    <name evidence="7" type="ORF">SPHA_11314</name>
</gene>
<feature type="compositionally biased region" description="Polar residues" evidence="5">
    <location>
        <begin position="390"/>
        <end position="418"/>
    </location>
</feature>
<keyword evidence="4" id="KW-0539">Nucleus</keyword>
<evidence type="ECO:0000256" key="2">
    <source>
        <dbReference type="ARBA" id="ARBA00007459"/>
    </source>
</evidence>
<evidence type="ECO:0000313" key="8">
    <source>
        <dbReference type="Proteomes" id="UP000597762"/>
    </source>
</evidence>
<comment type="caution">
    <text evidence="7">The sequence shown here is derived from an EMBL/GenBank/DDBJ whole genome shotgun (WGS) entry which is preliminary data.</text>
</comment>
<dbReference type="PANTHER" id="PTHR13484">
    <property type="entry name" value="FIP1-LIKE 1 PROTEIN"/>
    <property type="match status" value="1"/>
</dbReference>
<feature type="compositionally biased region" description="Basic and acidic residues" evidence="5">
    <location>
        <begin position="56"/>
        <end position="83"/>
    </location>
</feature>
<proteinExistence type="inferred from homology"/>
<sequence>MAASSTSSTAPPTADGVEDDDAWLYGDSETKENNEPSSTTEVNEDTQTSIKSTGSPKEEEKSSAPKDTESTPVKKDPDDKEAGELSGEDDGGDRKDDDDSDDDDFVQVTIGDIKTGPSVYETPRIFKQGTGYNKSSSSGGAGGMNKTQGKGIDLEAVGTNNGIPTYDYDLDSLQAEDKPWRKPGADITDYFNYGFNEDTWQQYCEKQRRLRMENQTNKIMVHHAGAPTPVVNSRSTPEEKPVPLNTDSSSTPVGLLGKRAAPPPNRKMSGTIDVIGTTARDSRRPAQSSNNNEPIPTTDSNDYRKNYSGVPPPGMPPHHPHLTQIPEYGIPPPGMPPPGMPPPGMPPPPGVPMMPPGFPVPPPPADGYDSYYPAQNQANDRNSGYEERSNYNYDGNHPYSNQYSNAPSHWENRSNNFNDRWDYSHERSPPRDAEYNRSGYRRERDRERDRDRSWSRDREHERERTREHRHREREDRHRSRRKHRDEEEPSEHHRSKHKKAKKSKREKEEDGNEASGVSGSTVAPEEAS</sequence>
<evidence type="ECO:0000256" key="5">
    <source>
        <dbReference type="SAM" id="MobiDB-lite"/>
    </source>
</evidence>
<evidence type="ECO:0000256" key="4">
    <source>
        <dbReference type="ARBA" id="ARBA00023242"/>
    </source>
</evidence>
<dbReference type="EMBL" id="CAHIKZ030000373">
    <property type="protein sequence ID" value="CAE1170958.1"/>
    <property type="molecule type" value="Genomic_DNA"/>
</dbReference>
<dbReference type="Proteomes" id="UP000597762">
    <property type="component" value="Unassembled WGS sequence"/>
</dbReference>
<keyword evidence="8" id="KW-1185">Reference proteome</keyword>
<dbReference type="InterPro" id="IPR051187">
    <property type="entry name" value="Pre-mRNA_3'-end_processing_reg"/>
</dbReference>
<feature type="region of interest" description="Disordered" evidence="5">
    <location>
        <begin position="1"/>
        <end position="150"/>
    </location>
</feature>
<feature type="compositionally biased region" description="Basic and acidic residues" evidence="5">
    <location>
        <begin position="419"/>
        <end position="477"/>
    </location>
</feature>